<evidence type="ECO:0000313" key="2">
    <source>
        <dbReference type="EnsemblFungi" id="CEF77548"/>
    </source>
</evidence>
<protein>
    <submittedName>
        <fullName evidence="1">Chromosome 2, complete genome</fullName>
    </submittedName>
</protein>
<accession>A0A0E0S223</accession>
<name>A0A098DEZ2_GIBZE</name>
<proteinExistence type="predicted"/>
<evidence type="ECO:0000313" key="1">
    <source>
        <dbReference type="EMBL" id="CEF77548.1"/>
    </source>
</evidence>
<gene>
    <name evidence="1" type="ORF">FGRAMPH1_01T11489</name>
</gene>
<dbReference type="AlphaFoldDB" id="A0A098DEZ2"/>
<dbReference type="EMBL" id="HG970333">
    <property type="protein sequence ID" value="CEF77548.1"/>
    <property type="molecule type" value="Genomic_DNA"/>
</dbReference>
<keyword evidence="3" id="KW-1185">Reference proteome</keyword>
<accession>A0A098DEZ2</accession>
<reference evidence="2" key="4">
    <citation type="submission" date="2017-01" db="UniProtKB">
        <authorList>
            <consortium name="EnsemblFungi"/>
        </authorList>
    </citation>
    <scope>IDENTIFICATION</scope>
    <source>
        <strain evidence="2">PH-1 / ATCC MYA-4620 / FGSC 9075 / NRRL 31084</strain>
    </source>
</reference>
<reference evidence="2 3" key="1">
    <citation type="journal article" date="2007" name="Science">
        <title>The Fusarium graminearum genome reveals a link between localized polymorphism and pathogen specialization.</title>
        <authorList>
            <person name="Cuomo C.A."/>
            <person name="Gueldener U."/>
            <person name="Xu J.-R."/>
            <person name="Trail F."/>
            <person name="Turgeon B.G."/>
            <person name="Di Pietro A."/>
            <person name="Walton J.D."/>
            <person name="Ma L.-J."/>
            <person name="Baker S.E."/>
            <person name="Rep M."/>
            <person name="Adam G."/>
            <person name="Antoniw J."/>
            <person name="Baldwin T."/>
            <person name="Calvo S.E."/>
            <person name="Chang Y.-L."/>
            <person name="DeCaprio D."/>
            <person name="Gale L.R."/>
            <person name="Gnerre S."/>
            <person name="Goswami R.S."/>
            <person name="Hammond-Kosack K."/>
            <person name="Harris L.J."/>
            <person name="Hilburn K."/>
            <person name="Kennell J.C."/>
            <person name="Kroken S."/>
            <person name="Magnuson J.K."/>
            <person name="Mannhaupt G."/>
            <person name="Mauceli E.W."/>
            <person name="Mewes H.-W."/>
            <person name="Mitterbauer R."/>
            <person name="Muehlbauer G."/>
            <person name="Muensterkoetter M."/>
            <person name="Nelson D."/>
            <person name="O'Donnell K."/>
            <person name="Ouellet T."/>
            <person name="Qi W."/>
            <person name="Quesneville H."/>
            <person name="Roncero M.I.G."/>
            <person name="Seong K.-Y."/>
            <person name="Tetko I.V."/>
            <person name="Urban M."/>
            <person name="Waalwijk C."/>
            <person name="Ward T.J."/>
            <person name="Yao J."/>
            <person name="Birren B.W."/>
            <person name="Kistler H.C."/>
        </authorList>
    </citation>
    <scope>NUCLEOTIDE SEQUENCE [LARGE SCALE GENOMIC DNA]</scope>
    <source>
        <strain evidence="3">ATCC MYA-4620 / CBS 123657 / FGSC 9075 / NRRL 31084 / PH-1</strain>
        <strain evidence="2">PH-1 / ATCC MYA-4620 / FGSC 9075 / NRRL 31084</strain>
    </source>
</reference>
<sequence>MKTEGAPVNMSVNAVECNSLYEYECCFSCLRHVRLASAFSDPPEQFTNVYVTVRYHLWQLGCATD</sequence>
<dbReference type="InParanoid" id="A0A098DEZ2"/>
<organism evidence="1 3">
    <name type="scientific">Gibberella zeae (strain ATCC MYA-4620 / CBS 123657 / FGSC 9075 / NRRL 31084 / PH-1)</name>
    <name type="common">Wheat head blight fungus</name>
    <name type="synonym">Fusarium graminearum</name>
    <dbReference type="NCBI Taxonomy" id="229533"/>
    <lineage>
        <taxon>Eukaryota</taxon>
        <taxon>Fungi</taxon>
        <taxon>Dikarya</taxon>
        <taxon>Ascomycota</taxon>
        <taxon>Pezizomycotina</taxon>
        <taxon>Sordariomycetes</taxon>
        <taxon>Hypocreomycetidae</taxon>
        <taxon>Hypocreales</taxon>
        <taxon>Nectriaceae</taxon>
        <taxon>Fusarium</taxon>
    </lineage>
</organism>
<dbReference type="Proteomes" id="UP000070720">
    <property type="component" value="Chromosome 2"/>
</dbReference>
<evidence type="ECO:0000313" key="3">
    <source>
        <dbReference type="Proteomes" id="UP000070720"/>
    </source>
</evidence>
<dbReference type="EnsemblFungi" id="CEF77548">
    <property type="protein sequence ID" value="CEF77548"/>
    <property type="gene ID" value="FGRRES_20161"/>
</dbReference>
<reference evidence="1 3" key="3">
    <citation type="journal article" date="2015" name="BMC Genomics">
        <title>The completed genome sequence of the pathogenic ascomycete fungus Fusarium graminearum.</title>
        <authorList>
            <person name="King R."/>
            <person name="Urban M."/>
            <person name="Hammond-Kosack M.C."/>
            <person name="Hassani-Pak K."/>
            <person name="Hammond-Kosack K.E."/>
        </authorList>
    </citation>
    <scope>NUCLEOTIDE SEQUENCE [LARGE SCALE GENOMIC DNA]</scope>
    <source>
        <strain evidence="3">ATCC MYA-4620 / CBS 123657 / FGSC 9075 / NRRL 31084 / PH-1</strain>
        <strain evidence="1">PH-1</strain>
    </source>
</reference>
<dbReference type="VEuPathDB" id="FungiDB:FGRAMPH1_01G11489"/>
<reference evidence="2 3" key="2">
    <citation type="journal article" date="2010" name="Nature">
        <title>Comparative genomics reveals mobile pathogenicity chromosomes in Fusarium.</title>
        <authorList>
            <person name="Ma L.J."/>
            <person name="van der Does H.C."/>
            <person name="Borkovich K.A."/>
            <person name="Coleman J.J."/>
            <person name="Daboussi M.J."/>
            <person name="Di Pietro A."/>
            <person name="Dufresne M."/>
            <person name="Freitag M."/>
            <person name="Grabherr M."/>
            <person name="Henrissat B."/>
            <person name="Houterman P.M."/>
            <person name="Kang S."/>
            <person name="Shim W.B."/>
            <person name="Woloshuk C."/>
            <person name="Xie X."/>
            <person name="Xu J.R."/>
            <person name="Antoniw J."/>
            <person name="Baker S.E."/>
            <person name="Bluhm B.H."/>
            <person name="Breakspear A."/>
            <person name="Brown D.W."/>
            <person name="Butchko R.A."/>
            <person name="Chapman S."/>
            <person name="Coulson R."/>
            <person name="Coutinho P.M."/>
            <person name="Danchin E.G."/>
            <person name="Diener A."/>
            <person name="Gale L.R."/>
            <person name="Gardiner D.M."/>
            <person name="Goff S."/>
            <person name="Hammond-Kosack K.E."/>
            <person name="Hilburn K."/>
            <person name="Hua-Van A."/>
            <person name="Jonkers W."/>
            <person name="Kazan K."/>
            <person name="Kodira C.D."/>
            <person name="Koehrsen M."/>
            <person name="Kumar L."/>
            <person name="Lee Y.H."/>
            <person name="Li L."/>
            <person name="Manners J.M."/>
            <person name="Miranda-Saavedra D."/>
            <person name="Mukherjee M."/>
            <person name="Park G."/>
            <person name="Park J."/>
            <person name="Park S.Y."/>
            <person name="Proctor R.H."/>
            <person name="Regev A."/>
            <person name="Ruiz-Roldan M.C."/>
            <person name="Sain D."/>
            <person name="Sakthikumar S."/>
            <person name="Sykes S."/>
            <person name="Schwartz D.C."/>
            <person name="Turgeon B.G."/>
            <person name="Wapinski I."/>
            <person name="Yoder O."/>
            <person name="Young S."/>
            <person name="Zeng Q."/>
            <person name="Zhou S."/>
            <person name="Galagan J."/>
            <person name="Cuomo C.A."/>
            <person name="Kistler H.C."/>
            <person name="Rep M."/>
        </authorList>
    </citation>
    <scope>GENOME REANNOTATION</scope>
    <source>
        <strain evidence="3">ATCC MYA-4620 / CBS 123657 / FGSC 9075 / NRRL 31084 / PH-1</strain>
        <strain evidence="2">PH-1 / ATCC MYA-4620 / FGSC 9075 / NRRL 31084</strain>
    </source>
</reference>